<gene>
    <name evidence="1" type="ORF">S06H3_18317</name>
</gene>
<comment type="caution">
    <text evidence="1">The sequence shown here is derived from an EMBL/GenBank/DDBJ whole genome shotgun (WGS) entry which is preliminary data.</text>
</comment>
<protein>
    <submittedName>
        <fullName evidence="1">Uncharacterized protein</fullName>
    </submittedName>
</protein>
<dbReference type="AlphaFoldDB" id="X1L461"/>
<organism evidence="1">
    <name type="scientific">marine sediment metagenome</name>
    <dbReference type="NCBI Taxonomy" id="412755"/>
    <lineage>
        <taxon>unclassified sequences</taxon>
        <taxon>metagenomes</taxon>
        <taxon>ecological metagenomes</taxon>
    </lineage>
</organism>
<dbReference type="EMBL" id="BARV01009247">
    <property type="protein sequence ID" value="GAI14137.1"/>
    <property type="molecule type" value="Genomic_DNA"/>
</dbReference>
<proteinExistence type="predicted"/>
<sequence length="44" mass="5104">MQLDPIEELRPLISVGFAPDTIPIPSSRKDTLYKLKDNLSYHYK</sequence>
<reference evidence="1" key="1">
    <citation type="journal article" date="2014" name="Front. Microbiol.">
        <title>High frequency of phylogenetically diverse reductive dehalogenase-homologous genes in deep subseafloor sedimentary metagenomes.</title>
        <authorList>
            <person name="Kawai M."/>
            <person name="Futagami T."/>
            <person name="Toyoda A."/>
            <person name="Takaki Y."/>
            <person name="Nishi S."/>
            <person name="Hori S."/>
            <person name="Arai W."/>
            <person name="Tsubouchi T."/>
            <person name="Morono Y."/>
            <person name="Uchiyama I."/>
            <person name="Ito T."/>
            <person name="Fujiyama A."/>
            <person name="Inagaki F."/>
            <person name="Takami H."/>
        </authorList>
    </citation>
    <scope>NUCLEOTIDE SEQUENCE</scope>
    <source>
        <strain evidence="1">Expedition CK06-06</strain>
    </source>
</reference>
<name>X1L461_9ZZZZ</name>
<accession>X1L461</accession>
<evidence type="ECO:0000313" key="1">
    <source>
        <dbReference type="EMBL" id="GAI14137.1"/>
    </source>
</evidence>